<dbReference type="PANTHER" id="PTHR44688">
    <property type="entry name" value="DNA-BINDING TRANSCRIPTIONAL ACTIVATOR DEVR_DOSR"/>
    <property type="match status" value="1"/>
</dbReference>
<organism evidence="5 6">
    <name type="scientific">Mongoliibacter ruber</name>
    <dbReference type="NCBI Taxonomy" id="1750599"/>
    <lineage>
        <taxon>Bacteria</taxon>
        <taxon>Pseudomonadati</taxon>
        <taxon>Bacteroidota</taxon>
        <taxon>Cytophagia</taxon>
        <taxon>Cytophagales</taxon>
        <taxon>Cyclobacteriaceae</taxon>
        <taxon>Mongoliibacter</taxon>
    </lineage>
</organism>
<sequence>MQGDLIKVLIFRDELIAELKEVFRKEKVKTFYTNDVEESLKLIESESIDVFIFNSTDNIDESLQFYEKHQNSLINASVSFFILAEEFEREDLLIALELGIDNVIFWPLKTESLVRKIEHAHKKRKSVNIFKTRDFSTFFRLTHTPMAIVKGGGLIKLNNALKNIFPTLTSFEESNRIEDIFNIEISKANLLEYKRFKNGLSNSCYLPSIPIKSVKDYQFNLFFFRPSQNFSMDYLLEVYPSKKRISSDGNGIEPRLNSYAKLEIINLTKREKEIFELSALGLPIKIIAEKLGLSNRTIERHRANIMHKAGAKNIIEAIAYFREKYILN</sequence>
<evidence type="ECO:0000313" key="6">
    <source>
        <dbReference type="Proteomes" id="UP000238157"/>
    </source>
</evidence>
<dbReference type="InterPro" id="IPR011006">
    <property type="entry name" value="CheY-like_superfamily"/>
</dbReference>
<dbReference type="PANTHER" id="PTHR44688:SF16">
    <property type="entry name" value="DNA-BINDING TRANSCRIPTIONAL ACTIVATOR DEVR_DOSR"/>
    <property type="match status" value="1"/>
</dbReference>
<comment type="caution">
    <text evidence="5">The sequence shown here is derived from an EMBL/GenBank/DDBJ whole genome shotgun (WGS) entry which is preliminary data.</text>
</comment>
<evidence type="ECO:0000256" key="2">
    <source>
        <dbReference type="ARBA" id="ARBA00023125"/>
    </source>
</evidence>
<dbReference type="Proteomes" id="UP000238157">
    <property type="component" value="Unassembled WGS sequence"/>
</dbReference>
<dbReference type="CDD" id="cd06170">
    <property type="entry name" value="LuxR_C_like"/>
    <property type="match status" value="1"/>
</dbReference>
<dbReference type="SUPFAM" id="SSF52172">
    <property type="entry name" value="CheY-like"/>
    <property type="match status" value="1"/>
</dbReference>
<dbReference type="EMBL" id="PVTR01000007">
    <property type="protein sequence ID" value="PRY86964.1"/>
    <property type="molecule type" value="Genomic_DNA"/>
</dbReference>
<protein>
    <submittedName>
        <fullName evidence="5">Two-component system alkaline phosphatase synthesis response regulator PhoP</fullName>
    </submittedName>
</protein>
<gene>
    <name evidence="5" type="ORF">CLW00_10732</name>
</gene>
<dbReference type="InterPro" id="IPR016032">
    <property type="entry name" value="Sig_transdc_resp-reg_C-effctor"/>
</dbReference>
<keyword evidence="2" id="KW-0238">DNA-binding</keyword>
<dbReference type="OrthoDB" id="9781208at2"/>
<dbReference type="PROSITE" id="PS50043">
    <property type="entry name" value="HTH_LUXR_2"/>
    <property type="match status" value="1"/>
</dbReference>
<dbReference type="InterPro" id="IPR036388">
    <property type="entry name" value="WH-like_DNA-bd_sf"/>
</dbReference>
<dbReference type="InterPro" id="IPR000792">
    <property type="entry name" value="Tscrpt_reg_LuxR_C"/>
</dbReference>
<evidence type="ECO:0000256" key="3">
    <source>
        <dbReference type="ARBA" id="ARBA00023163"/>
    </source>
</evidence>
<keyword evidence="3" id="KW-0804">Transcription</keyword>
<proteinExistence type="predicted"/>
<dbReference type="Gene3D" id="1.10.10.10">
    <property type="entry name" value="Winged helix-like DNA-binding domain superfamily/Winged helix DNA-binding domain"/>
    <property type="match status" value="1"/>
</dbReference>
<name>A0A2T0WKD0_9BACT</name>
<evidence type="ECO:0000256" key="1">
    <source>
        <dbReference type="ARBA" id="ARBA00023015"/>
    </source>
</evidence>
<dbReference type="GO" id="GO:0006355">
    <property type="term" value="P:regulation of DNA-templated transcription"/>
    <property type="evidence" value="ECO:0007669"/>
    <property type="project" value="InterPro"/>
</dbReference>
<dbReference type="RefSeq" id="WP_106133996.1">
    <property type="nucleotide sequence ID" value="NZ_PVTR01000007.1"/>
</dbReference>
<dbReference type="Pfam" id="PF00196">
    <property type="entry name" value="GerE"/>
    <property type="match status" value="1"/>
</dbReference>
<reference evidence="5 6" key="1">
    <citation type="submission" date="2018-03" db="EMBL/GenBank/DDBJ databases">
        <title>Genomic Encyclopedia of Archaeal and Bacterial Type Strains, Phase II (KMG-II): from individual species to whole genera.</title>
        <authorList>
            <person name="Goeker M."/>
        </authorList>
    </citation>
    <scope>NUCLEOTIDE SEQUENCE [LARGE SCALE GENOMIC DNA]</scope>
    <source>
        <strain evidence="5 6">DSM 27929</strain>
    </source>
</reference>
<dbReference type="SUPFAM" id="SSF46894">
    <property type="entry name" value="C-terminal effector domain of the bipartite response regulators"/>
    <property type="match status" value="1"/>
</dbReference>
<dbReference type="AlphaFoldDB" id="A0A2T0WKD0"/>
<keyword evidence="6" id="KW-1185">Reference proteome</keyword>
<dbReference type="Gene3D" id="3.40.50.2300">
    <property type="match status" value="1"/>
</dbReference>
<feature type="domain" description="HTH luxR-type" evidence="4">
    <location>
        <begin position="260"/>
        <end position="325"/>
    </location>
</feature>
<dbReference type="GO" id="GO:0003677">
    <property type="term" value="F:DNA binding"/>
    <property type="evidence" value="ECO:0007669"/>
    <property type="project" value="UniProtKB-KW"/>
</dbReference>
<accession>A0A2T0WKD0</accession>
<evidence type="ECO:0000313" key="5">
    <source>
        <dbReference type="EMBL" id="PRY86964.1"/>
    </source>
</evidence>
<evidence type="ECO:0000259" key="4">
    <source>
        <dbReference type="PROSITE" id="PS50043"/>
    </source>
</evidence>
<dbReference type="PRINTS" id="PR00038">
    <property type="entry name" value="HTHLUXR"/>
</dbReference>
<dbReference type="SMART" id="SM00421">
    <property type="entry name" value="HTH_LUXR"/>
    <property type="match status" value="1"/>
</dbReference>
<keyword evidence="1" id="KW-0805">Transcription regulation</keyword>